<name>A0A4Z2GEI2_9TELE</name>
<reference evidence="1 2" key="1">
    <citation type="submission" date="2019-03" db="EMBL/GenBank/DDBJ databases">
        <title>First draft genome of Liparis tanakae, snailfish: a comprehensive survey of snailfish specific genes.</title>
        <authorList>
            <person name="Kim W."/>
            <person name="Song I."/>
            <person name="Jeong J.-H."/>
            <person name="Kim D."/>
            <person name="Kim S."/>
            <person name="Ryu S."/>
            <person name="Song J.Y."/>
            <person name="Lee S.K."/>
        </authorList>
    </citation>
    <scope>NUCLEOTIDE SEQUENCE [LARGE SCALE GENOMIC DNA]</scope>
    <source>
        <tissue evidence="1">Muscle</tissue>
    </source>
</reference>
<comment type="caution">
    <text evidence="1">The sequence shown here is derived from an EMBL/GenBank/DDBJ whole genome shotgun (WGS) entry which is preliminary data.</text>
</comment>
<dbReference type="Proteomes" id="UP000314294">
    <property type="component" value="Unassembled WGS sequence"/>
</dbReference>
<gene>
    <name evidence="1" type="ORF">EYF80_038467</name>
</gene>
<dbReference type="EMBL" id="SRLO01000586">
    <property type="protein sequence ID" value="TNN51303.1"/>
    <property type="molecule type" value="Genomic_DNA"/>
</dbReference>
<sequence>MVLKQCCVSRSHHFTKLSLELSGTTTPNVKQRHGALAAQHAEHAHGAVLVTHGDVDAVRRRADEGDLVLLARQDHDLVEGERHRG</sequence>
<keyword evidence="2" id="KW-1185">Reference proteome</keyword>
<evidence type="ECO:0000313" key="2">
    <source>
        <dbReference type="Proteomes" id="UP000314294"/>
    </source>
</evidence>
<organism evidence="1 2">
    <name type="scientific">Liparis tanakae</name>
    <name type="common">Tanaka's snailfish</name>
    <dbReference type="NCBI Taxonomy" id="230148"/>
    <lineage>
        <taxon>Eukaryota</taxon>
        <taxon>Metazoa</taxon>
        <taxon>Chordata</taxon>
        <taxon>Craniata</taxon>
        <taxon>Vertebrata</taxon>
        <taxon>Euteleostomi</taxon>
        <taxon>Actinopterygii</taxon>
        <taxon>Neopterygii</taxon>
        <taxon>Teleostei</taxon>
        <taxon>Neoteleostei</taxon>
        <taxon>Acanthomorphata</taxon>
        <taxon>Eupercaria</taxon>
        <taxon>Perciformes</taxon>
        <taxon>Cottioidei</taxon>
        <taxon>Cottales</taxon>
        <taxon>Liparidae</taxon>
        <taxon>Liparis</taxon>
    </lineage>
</organism>
<proteinExistence type="predicted"/>
<protein>
    <submittedName>
        <fullName evidence="1">Uncharacterized protein</fullName>
    </submittedName>
</protein>
<accession>A0A4Z2GEI2</accession>
<evidence type="ECO:0000313" key="1">
    <source>
        <dbReference type="EMBL" id="TNN51303.1"/>
    </source>
</evidence>
<dbReference type="AlphaFoldDB" id="A0A4Z2GEI2"/>